<name>A0A6A8A5E0_9HYPH</name>
<dbReference type="SUPFAM" id="SSF51395">
    <property type="entry name" value="FMN-linked oxidoreductases"/>
    <property type="match status" value="1"/>
</dbReference>
<dbReference type="Gene3D" id="3.20.20.70">
    <property type="entry name" value="Aldolase class I"/>
    <property type="match status" value="1"/>
</dbReference>
<keyword evidence="8" id="KW-1185">Reference proteome</keyword>
<evidence type="ECO:0000259" key="6">
    <source>
        <dbReference type="Pfam" id="PF00724"/>
    </source>
</evidence>
<keyword evidence="2" id="KW-0285">Flavoprotein</keyword>
<dbReference type="GO" id="GO:0003959">
    <property type="term" value="F:NADPH dehydrogenase activity"/>
    <property type="evidence" value="ECO:0007669"/>
    <property type="project" value="InterPro"/>
</dbReference>
<dbReference type="GO" id="GO:0010181">
    <property type="term" value="F:FMN binding"/>
    <property type="evidence" value="ECO:0007669"/>
    <property type="project" value="InterPro"/>
</dbReference>
<evidence type="ECO:0000256" key="1">
    <source>
        <dbReference type="ARBA" id="ARBA00001917"/>
    </source>
</evidence>
<evidence type="ECO:0000313" key="8">
    <source>
        <dbReference type="Proteomes" id="UP000435138"/>
    </source>
</evidence>
<evidence type="ECO:0000256" key="3">
    <source>
        <dbReference type="ARBA" id="ARBA00022643"/>
    </source>
</evidence>
<dbReference type="RefSeq" id="WP_153353970.1">
    <property type="nucleotide sequence ID" value="NZ_JAYKOO010000006.1"/>
</dbReference>
<dbReference type="InterPro" id="IPR001155">
    <property type="entry name" value="OxRdtase_FMN_N"/>
</dbReference>
<dbReference type="CDD" id="cd02932">
    <property type="entry name" value="OYE_YqiM_FMN"/>
    <property type="match status" value="1"/>
</dbReference>
<proteinExistence type="predicted"/>
<accession>A0A6A8A5E0</accession>
<dbReference type="PANTHER" id="PTHR43303">
    <property type="entry name" value="NADPH DEHYDROGENASE C23G7.10C-RELATED"/>
    <property type="match status" value="1"/>
</dbReference>
<dbReference type="PANTHER" id="PTHR43303:SF4">
    <property type="entry name" value="NADPH DEHYDROGENASE C23G7.10C-RELATED"/>
    <property type="match status" value="1"/>
</dbReference>
<comment type="cofactor">
    <cofactor evidence="1">
        <name>FMN</name>
        <dbReference type="ChEBI" id="CHEBI:58210"/>
    </cofactor>
</comment>
<sequence length="366" mass="39784">MAKLFDTFSLKGITLRNRIAVSPMCQYMATDGIVSDWHLPHYAGLARGGAALVILEATAVSEEGRITPSDLGIWNDAQAEALRPIVQAIKAAGSTPGIQIAHAGRKASANRPWEGDDHIADGDPRGWATIAPSALAFGGDLGKVPAEMTKEDIVRVQQDFVAAAERARDAGFEWLMLHFAHGYLAQSFFSVHSNQRTDEYGGSAENRGRFLLETLAAVRKVWPEDRPLTARFGVIEFDGRDEETLQESIALVNRFKAAGLDAIDVSVGFSTPTAQIPWGPNFLAETAARVHAETDLPASMSWFISDPEQADALIGEGKTDLVMLGRPLLTDPHWPYAAAKKLGIQDAAWATLPPAYAHWLARYRSN</sequence>
<feature type="domain" description="NADH:flavin oxidoreductase/NADH oxidase N-terminal" evidence="6">
    <location>
        <begin position="3"/>
        <end position="342"/>
    </location>
</feature>
<comment type="caution">
    <text evidence="7">The sequence shown here is derived from an EMBL/GenBank/DDBJ whole genome shotgun (WGS) entry which is preliminary data.</text>
</comment>
<evidence type="ECO:0000256" key="4">
    <source>
        <dbReference type="ARBA" id="ARBA00022857"/>
    </source>
</evidence>
<protein>
    <submittedName>
        <fullName evidence="7">NADH:flavin oxidoreductase/NADH oxidase</fullName>
    </submittedName>
</protein>
<dbReference type="Pfam" id="PF00724">
    <property type="entry name" value="Oxidored_FMN"/>
    <property type="match status" value="1"/>
</dbReference>
<evidence type="ECO:0000313" key="7">
    <source>
        <dbReference type="EMBL" id="MQY46475.1"/>
    </source>
</evidence>
<dbReference type="GO" id="GO:0050661">
    <property type="term" value="F:NADP binding"/>
    <property type="evidence" value="ECO:0007669"/>
    <property type="project" value="InterPro"/>
</dbReference>
<dbReference type="InterPro" id="IPR044152">
    <property type="entry name" value="YqjM-like"/>
</dbReference>
<keyword evidence="3" id="KW-0288">FMN</keyword>
<dbReference type="AlphaFoldDB" id="A0A6A8A5E0"/>
<reference evidence="7 8" key="1">
    <citation type="submission" date="2019-11" db="EMBL/GenBank/DDBJ databases">
        <title>Genome analysis of Rhizobacterium cereale a novel genus and species isolated from maize roots in North Spain.</title>
        <authorList>
            <person name="Menendez E."/>
            <person name="Flores-Felix J.D."/>
            <person name="Ramirez-Bahena M.-H."/>
            <person name="Igual J.M."/>
            <person name="Garcia-Fraile P."/>
            <person name="Peix A."/>
            <person name="Velazquez E."/>
        </authorList>
    </citation>
    <scope>NUCLEOTIDE SEQUENCE [LARGE SCALE GENOMIC DNA]</scope>
    <source>
        <strain evidence="7 8">RZME27</strain>
    </source>
</reference>
<dbReference type="InterPro" id="IPR013785">
    <property type="entry name" value="Aldolase_TIM"/>
</dbReference>
<gene>
    <name evidence="7" type="ORF">GAO09_10500</name>
</gene>
<dbReference type="Proteomes" id="UP000435138">
    <property type="component" value="Unassembled WGS sequence"/>
</dbReference>
<evidence type="ECO:0000256" key="2">
    <source>
        <dbReference type="ARBA" id="ARBA00022630"/>
    </source>
</evidence>
<dbReference type="EMBL" id="WIXI01000041">
    <property type="protein sequence ID" value="MQY46475.1"/>
    <property type="molecule type" value="Genomic_DNA"/>
</dbReference>
<evidence type="ECO:0000256" key="5">
    <source>
        <dbReference type="ARBA" id="ARBA00023002"/>
    </source>
</evidence>
<keyword evidence="4" id="KW-0521">NADP</keyword>
<organism evidence="7 8">
    <name type="scientific">Endobacterium cereale</name>
    <dbReference type="NCBI Taxonomy" id="2663029"/>
    <lineage>
        <taxon>Bacteria</taxon>
        <taxon>Pseudomonadati</taxon>
        <taxon>Pseudomonadota</taxon>
        <taxon>Alphaproteobacteria</taxon>
        <taxon>Hyphomicrobiales</taxon>
        <taxon>Rhizobiaceae</taxon>
        <taxon>Endobacterium</taxon>
    </lineage>
</organism>
<keyword evidence="5" id="KW-0560">Oxidoreductase</keyword>